<dbReference type="InterPro" id="IPR009061">
    <property type="entry name" value="DNA-bd_dom_put_sf"/>
</dbReference>
<dbReference type="Pfam" id="PF12728">
    <property type="entry name" value="HTH_17"/>
    <property type="match status" value="1"/>
</dbReference>
<dbReference type="EMBL" id="JBHTJT010000005">
    <property type="protein sequence ID" value="MFD0978269.1"/>
    <property type="molecule type" value="Genomic_DNA"/>
</dbReference>
<organism evidence="2 3">
    <name type="scientific">Tropicimonas aquimaris</name>
    <dbReference type="NCBI Taxonomy" id="914152"/>
    <lineage>
        <taxon>Bacteria</taxon>
        <taxon>Pseudomonadati</taxon>
        <taxon>Pseudomonadota</taxon>
        <taxon>Alphaproteobacteria</taxon>
        <taxon>Rhodobacterales</taxon>
        <taxon>Roseobacteraceae</taxon>
        <taxon>Tropicimonas</taxon>
    </lineage>
</organism>
<protein>
    <submittedName>
        <fullName evidence="2">Helix-turn-helix transcriptional regulator</fullName>
    </submittedName>
</protein>
<dbReference type="Proteomes" id="UP001597108">
    <property type="component" value="Unassembled WGS sequence"/>
</dbReference>
<dbReference type="RefSeq" id="WP_068318147.1">
    <property type="nucleotide sequence ID" value="NZ_JBHTJT010000005.1"/>
</dbReference>
<reference evidence="3" key="1">
    <citation type="journal article" date="2019" name="Int. J. Syst. Evol. Microbiol.">
        <title>The Global Catalogue of Microorganisms (GCM) 10K type strain sequencing project: providing services to taxonomists for standard genome sequencing and annotation.</title>
        <authorList>
            <consortium name="The Broad Institute Genomics Platform"/>
            <consortium name="The Broad Institute Genome Sequencing Center for Infectious Disease"/>
            <person name="Wu L."/>
            <person name="Ma J."/>
        </authorList>
    </citation>
    <scope>NUCLEOTIDE SEQUENCE [LARGE SCALE GENOMIC DNA]</scope>
    <source>
        <strain evidence="3">CCUG 60524</strain>
    </source>
</reference>
<sequence length="84" mass="9447">MLPEHHEQGTTNPRLLSGWIGRGELAAELGVSVDTLGRWAASGKGPKWVRAGRKVLYRRRAVVDWLQKQEEPPVKPAPKKRGRK</sequence>
<evidence type="ECO:0000313" key="2">
    <source>
        <dbReference type="EMBL" id="MFD0978269.1"/>
    </source>
</evidence>
<evidence type="ECO:0000313" key="3">
    <source>
        <dbReference type="Proteomes" id="UP001597108"/>
    </source>
</evidence>
<name>A0ABW3IJJ1_9RHOB</name>
<accession>A0ABW3IJJ1</accession>
<gene>
    <name evidence="2" type="ORF">ACFQ2S_01270</name>
</gene>
<dbReference type="InterPro" id="IPR041657">
    <property type="entry name" value="HTH_17"/>
</dbReference>
<dbReference type="Gene3D" id="1.10.10.10">
    <property type="entry name" value="Winged helix-like DNA-binding domain superfamily/Winged helix DNA-binding domain"/>
    <property type="match status" value="1"/>
</dbReference>
<keyword evidence="3" id="KW-1185">Reference proteome</keyword>
<evidence type="ECO:0000259" key="1">
    <source>
        <dbReference type="Pfam" id="PF12728"/>
    </source>
</evidence>
<feature type="domain" description="Helix-turn-helix" evidence="1">
    <location>
        <begin position="24"/>
        <end position="69"/>
    </location>
</feature>
<proteinExistence type="predicted"/>
<comment type="caution">
    <text evidence="2">The sequence shown here is derived from an EMBL/GenBank/DDBJ whole genome shotgun (WGS) entry which is preliminary data.</text>
</comment>
<dbReference type="SUPFAM" id="SSF46955">
    <property type="entry name" value="Putative DNA-binding domain"/>
    <property type="match status" value="1"/>
</dbReference>
<dbReference type="InterPro" id="IPR036388">
    <property type="entry name" value="WH-like_DNA-bd_sf"/>
</dbReference>